<reference evidence="7" key="1">
    <citation type="submission" date="2022-06" db="EMBL/GenBank/DDBJ databases">
        <title>Complete genome sequences of two strains of the flax pathogen Septoria linicola.</title>
        <authorList>
            <person name="Lapalu N."/>
            <person name="Simon A."/>
            <person name="Demenou B."/>
            <person name="Paumier D."/>
            <person name="Guillot M.-P."/>
            <person name="Gout L."/>
            <person name="Valade R."/>
        </authorList>
    </citation>
    <scope>NUCLEOTIDE SEQUENCE</scope>
    <source>
        <strain evidence="7">SE15195</strain>
    </source>
</reference>
<comment type="similarity">
    <text evidence="1 4">Belongs to the glycosyl hydrolase 5 (cellulase A) family.</text>
</comment>
<organism evidence="7 8">
    <name type="scientific">Septoria linicola</name>
    <dbReference type="NCBI Taxonomy" id="215465"/>
    <lineage>
        <taxon>Eukaryota</taxon>
        <taxon>Fungi</taxon>
        <taxon>Dikarya</taxon>
        <taxon>Ascomycota</taxon>
        <taxon>Pezizomycotina</taxon>
        <taxon>Dothideomycetes</taxon>
        <taxon>Dothideomycetidae</taxon>
        <taxon>Mycosphaerellales</taxon>
        <taxon>Mycosphaerellaceae</taxon>
        <taxon>Septoria</taxon>
    </lineage>
</organism>
<gene>
    <name evidence="7" type="ORF">Slin15195_G079450</name>
</gene>
<evidence type="ECO:0000313" key="8">
    <source>
        <dbReference type="Proteomes" id="UP001056384"/>
    </source>
</evidence>
<evidence type="ECO:0000256" key="5">
    <source>
        <dbReference type="SAM" id="SignalP"/>
    </source>
</evidence>
<dbReference type="InterPro" id="IPR001547">
    <property type="entry name" value="Glyco_hydro_5"/>
</dbReference>
<keyword evidence="3 4" id="KW-0326">Glycosidase</keyword>
<keyword evidence="2 4" id="KW-0378">Hydrolase</keyword>
<evidence type="ECO:0000256" key="2">
    <source>
        <dbReference type="ARBA" id="ARBA00022801"/>
    </source>
</evidence>
<feature type="signal peptide" evidence="5">
    <location>
        <begin position="1"/>
        <end position="18"/>
    </location>
</feature>
<feature type="chain" id="PRO_5040446873" evidence="5">
    <location>
        <begin position="19"/>
        <end position="419"/>
    </location>
</feature>
<keyword evidence="5" id="KW-0732">Signal</keyword>
<dbReference type="EMBL" id="CP099423">
    <property type="protein sequence ID" value="USW54626.1"/>
    <property type="molecule type" value="Genomic_DNA"/>
</dbReference>
<dbReference type="Proteomes" id="UP001056384">
    <property type="component" value="Chromosome 6"/>
</dbReference>
<dbReference type="InterPro" id="IPR017853">
    <property type="entry name" value="GH"/>
</dbReference>
<dbReference type="OrthoDB" id="442731at2759"/>
<sequence>MLLRVFTLAATLVAAVTALPSRRQAAWPYAPFKTSGRDIVNSEGDVVVYAGTNWPGHNDAMFPEGLQYQSVESIVSKIKSLGMNVIRLTYAIEMVDDIYSNNTNSSLSGSLNRALGAENATIVLQQILEHNPSFSESTTRLEVFDAVAAECLKQEILVHLDNHVSKGEWCCSTGDSNAWFGSADFNVANWLRGNAFMAEHARSWPAYVSQGLRNELRDPSDPALNYGWDSWYENVIPTADAVNKANPDALIFYSGLNFDTDLRNVTAGLPLTTNGTAFDISSFSYADKIVFELHNYNNNLDDANCANFNLYNAGYNAMDTSSTTTAKNIAPVVLTEFGFPQDDTTYTRPYADCIKEYLTSLPGGPGGWIQWAVGGSYYIRQGIQDYEETWGLLSHDWSAWRSQPAVDNFFEPFVQATLA</sequence>
<protein>
    <submittedName>
        <fullName evidence="7">Glycoside hydrolase, family 5, glycoside hydrolase superfamily</fullName>
    </submittedName>
</protein>
<dbReference type="GO" id="GO:0000272">
    <property type="term" value="P:polysaccharide catabolic process"/>
    <property type="evidence" value="ECO:0007669"/>
    <property type="project" value="InterPro"/>
</dbReference>
<feature type="domain" description="Glycoside hydrolase family 5" evidence="6">
    <location>
        <begin position="52"/>
        <end position="357"/>
    </location>
</feature>
<name>A0A9Q9B1H7_9PEZI</name>
<dbReference type="Gene3D" id="3.20.20.80">
    <property type="entry name" value="Glycosidases"/>
    <property type="match status" value="1"/>
</dbReference>
<dbReference type="PANTHER" id="PTHR31263">
    <property type="entry name" value="CELLULASE FAMILY PROTEIN (AFU_ORTHOLOGUE AFUA_5G14560)"/>
    <property type="match status" value="1"/>
</dbReference>
<accession>A0A9Q9B1H7</accession>
<dbReference type="AlphaFoldDB" id="A0A9Q9B1H7"/>
<proteinExistence type="inferred from homology"/>
<dbReference type="SUPFAM" id="SSF51445">
    <property type="entry name" value="(Trans)glycosidases"/>
    <property type="match status" value="1"/>
</dbReference>
<evidence type="ECO:0000256" key="4">
    <source>
        <dbReference type="RuleBase" id="RU361153"/>
    </source>
</evidence>
<dbReference type="Pfam" id="PF00150">
    <property type="entry name" value="Cellulase"/>
    <property type="match status" value="1"/>
</dbReference>
<evidence type="ECO:0000313" key="7">
    <source>
        <dbReference type="EMBL" id="USW54626.1"/>
    </source>
</evidence>
<dbReference type="PANTHER" id="PTHR31263:SF0">
    <property type="entry name" value="CELLULASE FAMILY PROTEIN (AFU_ORTHOLOGUE AFUA_5G14560)"/>
    <property type="match status" value="1"/>
</dbReference>
<dbReference type="GO" id="GO:0004553">
    <property type="term" value="F:hydrolase activity, hydrolyzing O-glycosyl compounds"/>
    <property type="evidence" value="ECO:0007669"/>
    <property type="project" value="InterPro"/>
</dbReference>
<evidence type="ECO:0000256" key="3">
    <source>
        <dbReference type="ARBA" id="ARBA00023295"/>
    </source>
</evidence>
<evidence type="ECO:0000259" key="6">
    <source>
        <dbReference type="Pfam" id="PF00150"/>
    </source>
</evidence>
<keyword evidence="8" id="KW-1185">Reference proteome</keyword>
<evidence type="ECO:0000256" key="1">
    <source>
        <dbReference type="ARBA" id="ARBA00005641"/>
    </source>
</evidence>